<dbReference type="AlphaFoldDB" id="A0A1R3WNF9"/>
<evidence type="ECO:0000256" key="1">
    <source>
        <dbReference type="ARBA" id="ARBA00004141"/>
    </source>
</evidence>
<feature type="domain" description="EamA" evidence="7">
    <location>
        <begin position="153"/>
        <end position="285"/>
    </location>
</feature>
<evidence type="ECO:0000259" key="7">
    <source>
        <dbReference type="Pfam" id="PF00892"/>
    </source>
</evidence>
<accession>A0A1R3WNF9</accession>
<feature type="transmembrane region" description="Helical" evidence="6">
    <location>
        <begin position="40"/>
        <end position="60"/>
    </location>
</feature>
<evidence type="ECO:0000313" key="9">
    <source>
        <dbReference type="Proteomes" id="UP000186997"/>
    </source>
</evidence>
<feature type="transmembrane region" description="Helical" evidence="6">
    <location>
        <begin position="72"/>
        <end position="90"/>
    </location>
</feature>
<feature type="transmembrane region" description="Helical" evidence="6">
    <location>
        <begin position="153"/>
        <end position="172"/>
    </location>
</feature>
<feature type="transmembrane region" description="Helical" evidence="6">
    <location>
        <begin position="96"/>
        <end position="117"/>
    </location>
</feature>
<feature type="transmembrane region" description="Helical" evidence="6">
    <location>
        <begin position="124"/>
        <end position="141"/>
    </location>
</feature>
<protein>
    <submittedName>
        <fullName evidence="8">Threonine/homoserine efflux transporter RhtA</fullName>
    </submittedName>
</protein>
<keyword evidence="4 6" id="KW-1133">Transmembrane helix</keyword>
<dbReference type="InterPro" id="IPR000620">
    <property type="entry name" value="EamA_dom"/>
</dbReference>
<gene>
    <name evidence="8" type="ORF">SAMN05421665_0933</name>
</gene>
<dbReference type="PANTHER" id="PTHR32322">
    <property type="entry name" value="INNER MEMBRANE TRANSPORTER"/>
    <property type="match status" value="1"/>
</dbReference>
<dbReference type="InterPro" id="IPR050638">
    <property type="entry name" value="AA-Vitamin_Transporters"/>
</dbReference>
<reference evidence="9" key="1">
    <citation type="submission" date="2017-01" db="EMBL/GenBank/DDBJ databases">
        <authorList>
            <person name="Varghese N."/>
            <person name="Submissions S."/>
        </authorList>
    </citation>
    <scope>NUCLEOTIDE SEQUENCE [LARGE SCALE GENOMIC DNA]</scope>
    <source>
        <strain evidence="9">DSM 29591</strain>
    </source>
</reference>
<keyword evidence="9" id="KW-1185">Reference proteome</keyword>
<keyword evidence="3 6" id="KW-0812">Transmembrane</keyword>
<dbReference type="PANTHER" id="PTHR32322:SF2">
    <property type="entry name" value="EAMA DOMAIN-CONTAINING PROTEIN"/>
    <property type="match status" value="1"/>
</dbReference>
<evidence type="ECO:0000256" key="5">
    <source>
        <dbReference type="ARBA" id="ARBA00023136"/>
    </source>
</evidence>
<comment type="similarity">
    <text evidence="2">Belongs to the EamA transporter family.</text>
</comment>
<dbReference type="InterPro" id="IPR037185">
    <property type="entry name" value="EmrE-like"/>
</dbReference>
<organism evidence="8 9">
    <name type="scientific">Yoonia rosea</name>
    <dbReference type="NCBI Taxonomy" id="287098"/>
    <lineage>
        <taxon>Bacteria</taxon>
        <taxon>Pseudomonadati</taxon>
        <taxon>Pseudomonadota</taxon>
        <taxon>Alphaproteobacteria</taxon>
        <taxon>Rhodobacterales</taxon>
        <taxon>Paracoccaceae</taxon>
        <taxon>Yoonia</taxon>
    </lineage>
</organism>
<dbReference type="Pfam" id="PF00892">
    <property type="entry name" value="EamA"/>
    <property type="match status" value="1"/>
</dbReference>
<feature type="transmembrane region" description="Helical" evidence="6">
    <location>
        <begin position="9"/>
        <end position="28"/>
    </location>
</feature>
<evidence type="ECO:0000256" key="4">
    <source>
        <dbReference type="ARBA" id="ARBA00022989"/>
    </source>
</evidence>
<evidence type="ECO:0000256" key="2">
    <source>
        <dbReference type="ARBA" id="ARBA00007362"/>
    </source>
</evidence>
<evidence type="ECO:0000313" key="8">
    <source>
        <dbReference type="EMBL" id="SIT79398.1"/>
    </source>
</evidence>
<dbReference type="Proteomes" id="UP000186997">
    <property type="component" value="Unassembled WGS sequence"/>
</dbReference>
<evidence type="ECO:0000256" key="6">
    <source>
        <dbReference type="SAM" id="Phobius"/>
    </source>
</evidence>
<evidence type="ECO:0000256" key="3">
    <source>
        <dbReference type="ARBA" id="ARBA00022692"/>
    </source>
</evidence>
<proteinExistence type="inferred from homology"/>
<dbReference type="SUPFAM" id="SSF103481">
    <property type="entry name" value="Multidrug resistance efflux transporter EmrE"/>
    <property type="match status" value="2"/>
</dbReference>
<feature type="transmembrane region" description="Helical" evidence="6">
    <location>
        <begin position="217"/>
        <end position="238"/>
    </location>
</feature>
<dbReference type="GO" id="GO:0016020">
    <property type="term" value="C:membrane"/>
    <property type="evidence" value="ECO:0007669"/>
    <property type="project" value="UniProtKB-SubCell"/>
</dbReference>
<name>A0A1R3WNF9_9RHOB</name>
<dbReference type="EMBL" id="FTPR01000001">
    <property type="protein sequence ID" value="SIT79398.1"/>
    <property type="molecule type" value="Genomic_DNA"/>
</dbReference>
<feature type="transmembrane region" description="Helical" evidence="6">
    <location>
        <begin position="276"/>
        <end position="293"/>
    </location>
</feature>
<keyword evidence="5 6" id="KW-0472">Membrane</keyword>
<feature type="transmembrane region" description="Helical" evidence="6">
    <location>
        <begin position="184"/>
        <end position="205"/>
    </location>
</feature>
<dbReference type="STRING" id="287098.SAMN05421665_0933"/>
<sequence length="299" mass="31480">MGMETPRTIFLASLTIVGFGMLWGFYWLPLRQIDALGLTGPWGTVAIMVIAVTVLAPWGWRGRHALRRSHPMAVASLILGGCSLMFYSLGLLYGRVAIIVILFYLTPIWSTLIGRYLMGWPITGPRIAALLAGVAGLVLMLGGDGELPVPRGLGEWLGLTSGVCWAVASIGIKVKATAGPAESTFLFAVGALGGGLILAPLVAPLPDIAALPQPGAVAFWVVLSAILWWALSIVGLLWATTKLEPARVGILMFSEVLVSVVSASVIAGEVLSPGEWIGGSLVLIAGVLEFLPLRKPRPA</sequence>
<comment type="subcellular location">
    <subcellularLocation>
        <location evidence="1">Membrane</location>
        <topology evidence="1">Multi-pass membrane protein</topology>
    </subcellularLocation>
</comment>
<feature type="transmembrane region" description="Helical" evidence="6">
    <location>
        <begin position="250"/>
        <end position="270"/>
    </location>
</feature>